<dbReference type="AlphaFoldDB" id="A0A096ANS1"/>
<dbReference type="EMBL" id="JRNT01000005">
    <property type="protein sequence ID" value="KGF48316.1"/>
    <property type="molecule type" value="Genomic_DNA"/>
</dbReference>
<dbReference type="CDD" id="cd06133">
    <property type="entry name" value="ERI-1_3'hExo_like"/>
    <property type="match status" value="1"/>
</dbReference>
<dbReference type="GO" id="GO:0003676">
    <property type="term" value="F:nucleic acid binding"/>
    <property type="evidence" value="ECO:0007669"/>
    <property type="project" value="InterPro"/>
</dbReference>
<evidence type="ECO:0000259" key="4">
    <source>
        <dbReference type="SMART" id="SM00479"/>
    </source>
</evidence>
<name>A0A096ANS1_9FIRM</name>
<protein>
    <recommendedName>
        <fullName evidence="4">Exonuclease domain-containing protein</fullName>
    </recommendedName>
</protein>
<accession>A0A096ANS1</accession>
<evidence type="ECO:0000256" key="3">
    <source>
        <dbReference type="ARBA" id="ARBA00022839"/>
    </source>
</evidence>
<evidence type="ECO:0000313" key="6">
    <source>
        <dbReference type="Proteomes" id="UP000029628"/>
    </source>
</evidence>
<dbReference type="InterPro" id="IPR012337">
    <property type="entry name" value="RNaseH-like_sf"/>
</dbReference>
<dbReference type="SUPFAM" id="SSF53098">
    <property type="entry name" value="Ribonuclease H-like"/>
    <property type="match status" value="1"/>
</dbReference>
<comment type="caution">
    <text evidence="5">The sequence shown here is derived from an EMBL/GenBank/DDBJ whole genome shotgun (WGS) entry which is preliminary data.</text>
</comment>
<dbReference type="InterPro" id="IPR051274">
    <property type="entry name" value="3-5_Exoribonuclease"/>
</dbReference>
<dbReference type="InterPro" id="IPR036397">
    <property type="entry name" value="RNaseH_sf"/>
</dbReference>
<dbReference type="InterPro" id="IPR013520">
    <property type="entry name" value="Ribonucl_H"/>
</dbReference>
<keyword evidence="3" id="KW-0269">Exonuclease</keyword>
<keyword evidence="1" id="KW-0540">Nuclease</keyword>
<sequence>MEYIVFDLEWNQPFHNDISFLKYTGFPLAGEIIEIGAIKLDGRLHIIDRFKVFVKPKYLKTMNTHVEALTRISSSDLAKGVSFKTAYTMFINWCGAHSVLLSWGHDDFTMLRDNMQLHRLSTPQLPVWYDAQLIYSYHVLGTYQQVGLQKAMDSLDIESGQLEAHDALHDAIFTAKICQKINLLEGIKRYSSSNIGSRNPLLGIDVKAFFLYENFSVTDKVMADNKIRTVYCPNCQAKMTCFRPEKVGHGKYMSIAHCDTHGTFSVQWKIGKYISRRGKKRVYVTKSIGASNKDVEQFYTQRGMINKEKEERARERYHKRMANR</sequence>
<keyword evidence="6" id="KW-1185">Reference proteome</keyword>
<reference evidence="5 6" key="1">
    <citation type="submission" date="2014-07" db="EMBL/GenBank/DDBJ databases">
        <authorList>
            <person name="McCorrison J."/>
            <person name="Sanka R."/>
            <person name="Torralba M."/>
            <person name="Gillis M."/>
            <person name="Haft D.H."/>
            <person name="Methe B."/>
            <person name="Sutton G."/>
            <person name="Nelson K.E."/>
        </authorList>
    </citation>
    <scope>NUCLEOTIDE SEQUENCE [LARGE SCALE GENOMIC DNA]</scope>
    <source>
        <strain evidence="5 6">DNF00314</strain>
    </source>
</reference>
<dbReference type="InterPro" id="IPR047201">
    <property type="entry name" value="ERI-1_3'hExo-like"/>
</dbReference>
<gene>
    <name evidence="5" type="ORF">HMPREF0872_01620</name>
</gene>
<organism evidence="5 6">
    <name type="scientific">Veillonella montpellierensis DNF00314</name>
    <dbReference type="NCBI Taxonomy" id="1401067"/>
    <lineage>
        <taxon>Bacteria</taxon>
        <taxon>Bacillati</taxon>
        <taxon>Bacillota</taxon>
        <taxon>Negativicutes</taxon>
        <taxon>Veillonellales</taxon>
        <taxon>Veillonellaceae</taxon>
        <taxon>Veillonella</taxon>
    </lineage>
</organism>
<dbReference type="GO" id="GO:0000175">
    <property type="term" value="F:3'-5'-RNA exonuclease activity"/>
    <property type="evidence" value="ECO:0007669"/>
    <property type="project" value="InterPro"/>
</dbReference>
<proteinExistence type="predicted"/>
<evidence type="ECO:0000313" key="5">
    <source>
        <dbReference type="EMBL" id="KGF48316.1"/>
    </source>
</evidence>
<feature type="domain" description="Exonuclease" evidence="4">
    <location>
        <begin position="2"/>
        <end position="187"/>
    </location>
</feature>
<dbReference type="PANTHER" id="PTHR23044">
    <property type="entry name" value="3'-5' EXONUCLEASE ERI1-RELATED"/>
    <property type="match status" value="1"/>
</dbReference>
<evidence type="ECO:0000256" key="1">
    <source>
        <dbReference type="ARBA" id="ARBA00022722"/>
    </source>
</evidence>
<keyword evidence="2" id="KW-0378">Hydrolase</keyword>
<evidence type="ECO:0000256" key="2">
    <source>
        <dbReference type="ARBA" id="ARBA00022801"/>
    </source>
</evidence>
<dbReference type="Gene3D" id="3.30.420.10">
    <property type="entry name" value="Ribonuclease H-like superfamily/Ribonuclease H"/>
    <property type="match status" value="1"/>
</dbReference>
<dbReference type="Pfam" id="PF00929">
    <property type="entry name" value="RNase_T"/>
    <property type="match status" value="1"/>
</dbReference>
<dbReference type="RefSeq" id="WP_038151284.1">
    <property type="nucleotide sequence ID" value="NZ_JRNT01000005.1"/>
</dbReference>
<dbReference type="Proteomes" id="UP000029628">
    <property type="component" value="Unassembled WGS sequence"/>
</dbReference>
<dbReference type="SMART" id="SM00479">
    <property type="entry name" value="EXOIII"/>
    <property type="match status" value="1"/>
</dbReference>
<dbReference type="eggNOG" id="COG2176">
    <property type="taxonomic scope" value="Bacteria"/>
</dbReference>
<dbReference type="PANTHER" id="PTHR23044:SF61">
    <property type="entry name" value="3'-5' EXORIBONUCLEASE 1-RELATED"/>
    <property type="match status" value="1"/>
</dbReference>